<dbReference type="EMBL" id="CP006650">
    <property type="protein sequence ID" value="AGT09438.1"/>
    <property type="molecule type" value="Genomic_DNA"/>
</dbReference>
<dbReference type="KEGG" id="pami:JCM7686_2368"/>
<keyword evidence="1" id="KW-0812">Transmembrane</keyword>
<evidence type="ECO:0000313" key="3">
    <source>
        <dbReference type="EMBL" id="AGT09438.1"/>
    </source>
</evidence>
<dbReference type="PATRIC" id="fig|1367847.3.peg.2367"/>
<feature type="domain" description="EamA" evidence="2">
    <location>
        <begin position="3"/>
        <end position="137"/>
    </location>
</feature>
<dbReference type="Proteomes" id="UP000015480">
    <property type="component" value="Chromosome"/>
</dbReference>
<dbReference type="RefSeq" id="WP_020951076.1">
    <property type="nucleotide sequence ID" value="NC_022041.1"/>
</dbReference>
<gene>
    <name evidence="3" type="ORF">JCM7686_2368</name>
</gene>
<feature type="transmembrane region" description="Helical" evidence="1">
    <location>
        <begin position="121"/>
        <end position="140"/>
    </location>
</feature>
<dbReference type="OrthoDB" id="5243804at2"/>
<dbReference type="InterPro" id="IPR037185">
    <property type="entry name" value="EmrE-like"/>
</dbReference>
<dbReference type="eggNOG" id="COG0697">
    <property type="taxonomic scope" value="Bacteria"/>
</dbReference>
<dbReference type="Pfam" id="PF00892">
    <property type="entry name" value="EamA"/>
    <property type="match status" value="1"/>
</dbReference>
<accession>S5YDA4</accession>
<dbReference type="SUPFAM" id="SSF103481">
    <property type="entry name" value="Multidrug resistance efflux transporter EmrE"/>
    <property type="match status" value="2"/>
</dbReference>
<reference evidence="3 4" key="1">
    <citation type="journal article" date="2014" name="BMC Genomics">
        <title>Architecture and functions of a multipartite genome of the methylotrophic bacterium Paracoccus aminophilus JCM 7686, containing primary and secondary chromids.</title>
        <authorList>
            <person name="Dziewit L."/>
            <person name="Czarnecki J."/>
            <person name="Wibberg D."/>
            <person name="Radlinska M."/>
            <person name="Mrozek P."/>
            <person name="Szymczak M."/>
            <person name="Schluter A."/>
            <person name="Puhler A."/>
            <person name="Bartosik D."/>
        </authorList>
    </citation>
    <scope>NUCLEOTIDE SEQUENCE [LARGE SCALE GENOMIC DNA]</scope>
    <source>
        <strain evidence="3">JCM 7686</strain>
    </source>
</reference>
<feature type="transmembrane region" description="Helical" evidence="1">
    <location>
        <begin position="178"/>
        <end position="201"/>
    </location>
</feature>
<name>S5YDA4_PARAH</name>
<evidence type="ECO:0000259" key="2">
    <source>
        <dbReference type="Pfam" id="PF00892"/>
    </source>
</evidence>
<keyword evidence="1" id="KW-1133">Transmembrane helix</keyword>
<dbReference type="PANTHER" id="PTHR22911">
    <property type="entry name" value="ACYL-MALONYL CONDENSING ENZYME-RELATED"/>
    <property type="match status" value="1"/>
</dbReference>
<feature type="transmembrane region" description="Helical" evidence="1">
    <location>
        <begin position="273"/>
        <end position="290"/>
    </location>
</feature>
<proteinExistence type="predicted"/>
<feature type="transmembrane region" description="Helical" evidence="1">
    <location>
        <begin position="146"/>
        <end position="166"/>
    </location>
</feature>
<keyword evidence="4" id="KW-1185">Reference proteome</keyword>
<dbReference type="Gene3D" id="1.10.3730.20">
    <property type="match status" value="1"/>
</dbReference>
<feature type="transmembrane region" description="Helical" evidence="1">
    <location>
        <begin position="67"/>
        <end position="86"/>
    </location>
</feature>
<evidence type="ECO:0000256" key="1">
    <source>
        <dbReference type="SAM" id="Phobius"/>
    </source>
</evidence>
<dbReference type="AlphaFoldDB" id="S5YDA4"/>
<organism evidence="3 4">
    <name type="scientific">Paracoccus aminophilus JCM 7686</name>
    <dbReference type="NCBI Taxonomy" id="1367847"/>
    <lineage>
        <taxon>Bacteria</taxon>
        <taxon>Pseudomonadati</taxon>
        <taxon>Pseudomonadota</taxon>
        <taxon>Alphaproteobacteria</taxon>
        <taxon>Rhodobacterales</taxon>
        <taxon>Paracoccaceae</taxon>
        <taxon>Paracoccus</taxon>
    </lineage>
</organism>
<feature type="transmembrane region" description="Helical" evidence="1">
    <location>
        <begin position="221"/>
        <end position="240"/>
    </location>
</feature>
<dbReference type="GO" id="GO:0016020">
    <property type="term" value="C:membrane"/>
    <property type="evidence" value="ECO:0007669"/>
    <property type="project" value="InterPro"/>
</dbReference>
<evidence type="ECO:0000313" key="4">
    <source>
        <dbReference type="Proteomes" id="UP000015480"/>
    </source>
</evidence>
<dbReference type="STRING" id="1367847.JCM7686_2368"/>
<dbReference type="PANTHER" id="PTHR22911:SF137">
    <property type="entry name" value="SOLUTE CARRIER FAMILY 35 MEMBER G2-RELATED"/>
    <property type="match status" value="1"/>
</dbReference>
<dbReference type="HOGENOM" id="CLU_069810_0_0_5"/>
<protein>
    <recommendedName>
        <fullName evidence="2">EamA domain-containing protein</fullName>
    </recommendedName>
</protein>
<dbReference type="InterPro" id="IPR000620">
    <property type="entry name" value="EamA_dom"/>
</dbReference>
<feature type="transmembrane region" description="Helical" evidence="1">
    <location>
        <begin position="35"/>
        <end position="55"/>
    </location>
</feature>
<keyword evidence="1" id="KW-0472">Membrane</keyword>
<feature type="transmembrane region" description="Helical" evidence="1">
    <location>
        <begin position="92"/>
        <end position="114"/>
    </location>
</feature>
<sequence length="291" mass="30660">MGWILATLIAAVAQTGRNAAQTQLTRQIGTMGATAVRFLFGLPFALFFLGAVALFEEIPLPGAATLGWTALGAVAQIGATAFMLQAMNLRGFGVVTALTKTEPVTLALMGALIFHEYLGPMRLAAIVIATLGVVMMSGATQWRGNWWPMFLGVLSGALFGLSSIGFRGGILNLPSGDFLVRATTTLALNLTMQTVLVLLWLGLANRAALRGMAQHWKNSLGAGFLGAFASQFWFIGFALAPAANVRTLALIEVPMAQLVSGRVFKQKTSPRQLIGMALIVLGVGLLIAVSV</sequence>